<protein>
    <recommendedName>
        <fullName evidence="8 10">Adenylosuccinate synthetase</fullName>
        <shortName evidence="8">AMPSase</shortName>
        <shortName evidence="8">AdSS</shortName>
        <ecNumber evidence="8 10">6.3.4.4</ecNumber>
    </recommendedName>
    <alternativeName>
        <fullName evidence="8">IMP--aspartate ligase</fullName>
    </alternativeName>
</protein>
<reference evidence="11 12" key="1">
    <citation type="submission" date="2020-12" db="EMBL/GenBank/DDBJ databases">
        <title>Geomonas sp. Red259, isolated from paddy soil.</title>
        <authorList>
            <person name="Xu Z."/>
            <person name="Zhang Z."/>
            <person name="Masuda Y."/>
            <person name="Itoh H."/>
            <person name="Senoo K."/>
        </authorList>
    </citation>
    <scope>NUCLEOTIDE SEQUENCE [LARGE SCALE GENOMIC DNA]</scope>
    <source>
        <strain evidence="11 12">Red259</strain>
    </source>
</reference>
<dbReference type="CDD" id="cd03108">
    <property type="entry name" value="AdSS"/>
    <property type="match status" value="1"/>
</dbReference>
<evidence type="ECO:0000256" key="4">
    <source>
        <dbReference type="ARBA" id="ARBA00022741"/>
    </source>
</evidence>
<evidence type="ECO:0000256" key="8">
    <source>
        <dbReference type="HAMAP-Rule" id="MF_00011"/>
    </source>
</evidence>
<dbReference type="RefSeq" id="WP_199393991.1">
    <property type="nucleotide sequence ID" value="NZ_JAEMHK010000003.1"/>
</dbReference>
<keyword evidence="5 8" id="KW-0658">Purine biosynthesis</keyword>
<feature type="binding site" evidence="8">
    <location>
        <begin position="40"/>
        <end position="42"/>
    </location>
    <ligand>
        <name>GTP</name>
        <dbReference type="ChEBI" id="CHEBI:37565"/>
    </ligand>
</feature>
<dbReference type="PROSITE" id="PS00513">
    <property type="entry name" value="ADENYLOSUCCIN_SYN_2"/>
    <property type="match status" value="1"/>
</dbReference>
<dbReference type="NCBIfam" id="TIGR00184">
    <property type="entry name" value="purA"/>
    <property type="match status" value="1"/>
</dbReference>
<feature type="binding site" evidence="8">
    <location>
        <position position="40"/>
    </location>
    <ligand>
        <name>Mg(2+)</name>
        <dbReference type="ChEBI" id="CHEBI:18420"/>
    </ligand>
</feature>
<dbReference type="PROSITE" id="PS01266">
    <property type="entry name" value="ADENYLOSUCCIN_SYN_1"/>
    <property type="match status" value="1"/>
</dbReference>
<accession>A0ABS0YNY7</accession>
<dbReference type="PANTHER" id="PTHR11846:SF0">
    <property type="entry name" value="ADENYLOSUCCINATE SYNTHETASE"/>
    <property type="match status" value="1"/>
</dbReference>
<feature type="binding site" evidence="8">
    <location>
        <begin position="12"/>
        <end position="18"/>
    </location>
    <ligand>
        <name>GTP</name>
        <dbReference type="ChEBI" id="CHEBI:37565"/>
    </ligand>
</feature>
<comment type="subunit">
    <text evidence="1 8">Homodimer.</text>
</comment>
<dbReference type="Gene3D" id="3.40.440.10">
    <property type="entry name" value="Adenylosuccinate Synthetase, subunit A, domain 1"/>
    <property type="match status" value="1"/>
</dbReference>
<dbReference type="InterPro" id="IPR027417">
    <property type="entry name" value="P-loop_NTPase"/>
</dbReference>
<keyword evidence="6 8" id="KW-0460">Magnesium</keyword>
<feature type="binding site" description="in other chain" evidence="8">
    <location>
        <begin position="38"/>
        <end position="41"/>
    </location>
    <ligand>
        <name>IMP</name>
        <dbReference type="ChEBI" id="CHEBI:58053"/>
        <note>ligand shared between dimeric partners</note>
    </ligand>
</feature>
<feature type="binding site" description="in other chain" evidence="8">
    <location>
        <position position="130"/>
    </location>
    <ligand>
        <name>IMP</name>
        <dbReference type="ChEBI" id="CHEBI:58053"/>
        <note>ligand shared between dimeric partners</note>
    </ligand>
</feature>
<dbReference type="InterPro" id="IPR018220">
    <property type="entry name" value="Adenylosuccin_syn_GTP-bd"/>
</dbReference>
<keyword evidence="4 8" id="KW-0547">Nucleotide-binding</keyword>
<organism evidence="11 12">
    <name type="scientific">Geomonas propionica</name>
    <dbReference type="NCBI Taxonomy" id="2798582"/>
    <lineage>
        <taxon>Bacteria</taxon>
        <taxon>Pseudomonadati</taxon>
        <taxon>Thermodesulfobacteriota</taxon>
        <taxon>Desulfuromonadia</taxon>
        <taxon>Geobacterales</taxon>
        <taxon>Geobacteraceae</taxon>
        <taxon>Geomonas</taxon>
    </lineage>
</organism>
<dbReference type="EC" id="6.3.4.4" evidence="8 10"/>
<evidence type="ECO:0000256" key="9">
    <source>
        <dbReference type="PROSITE-ProRule" id="PRU10134"/>
    </source>
</evidence>
<feature type="binding site" evidence="8">
    <location>
        <position position="306"/>
    </location>
    <ligand>
        <name>GTP</name>
        <dbReference type="ChEBI" id="CHEBI:37565"/>
    </ligand>
</feature>
<feature type="binding site" evidence="8">
    <location>
        <begin position="332"/>
        <end position="334"/>
    </location>
    <ligand>
        <name>GTP</name>
        <dbReference type="ChEBI" id="CHEBI:37565"/>
    </ligand>
</feature>
<evidence type="ECO:0000256" key="3">
    <source>
        <dbReference type="ARBA" id="ARBA00022723"/>
    </source>
</evidence>
<evidence type="ECO:0000256" key="10">
    <source>
        <dbReference type="RuleBase" id="RU000520"/>
    </source>
</evidence>
<evidence type="ECO:0000256" key="6">
    <source>
        <dbReference type="ARBA" id="ARBA00022842"/>
    </source>
</evidence>
<dbReference type="Pfam" id="PF00709">
    <property type="entry name" value="Adenylsucc_synt"/>
    <property type="match status" value="1"/>
</dbReference>
<keyword evidence="3 8" id="KW-0479">Metal-binding</keyword>
<keyword evidence="8" id="KW-0963">Cytoplasm</keyword>
<dbReference type="Proteomes" id="UP000641025">
    <property type="component" value="Unassembled WGS sequence"/>
</dbReference>
<feature type="active site" description="Proton donor" evidence="8">
    <location>
        <position position="41"/>
    </location>
</feature>
<comment type="caution">
    <text evidence="11">The sequence shown here is derived from an EMBL/GenBank/DDBJ whole genome shotgun (WGS) entry which is preliminary data.</text>
</comment>
<dbReference type="SUPFAM" id="SSF52540">
    <property type="entry name" value="P-loop containing nucleoside triphosphate hydrolases"/>
    <property type="match status" value="1"/>
</dbReference>
<feature type="binding site" description="in other chain" evidence="8">
    <location>
        <position position="225"/>
    </location>
    <ligand>
        <name>IMP</name>
        <dbReference type="ChEBI" id="CHEBI:58053"/>
        <note>ligand shared between dimeric partners</note>
    </ligand>
</feature>
<dbReference type="InterPro" id="IPR042111">
    <property type="entry name" value="Adenylosuccinate_synth_dom3"/>
</dbReference>
<gene>
    <name evidence="8" type="primary">purA</name>
    <name evidence="11" type="ORF">JFN90_04920</name>
</gene>
<keyword evidence="12" id="KW-1185">Reference proteome</keyword>
<sequence>MANVVVIGAQWGDEGKGKVVDIYTEYADDVVRYQGGNNAGHTLVVGDEKVILHLIPSGILHEGKRCVIGNGVVLDPEVFIMEITRLKSNGYLKDDGMLLLSEALHIIMPYHKRIDIARERKSGAKKIGTTGRGIGPAYEDKIGRRGIRLMDLLDEKAFTRKVKEVLDEKNLILTQLLGDEPFTFEEIYNEYMGYAETLRKYAADTSLLLHKDIKAGKSLLFEGAQGTLLDVDHGTYPYVTSSSTCSGGACTGSGVSPREIHEVIGISKAYATRVGSGPFPTELLDETGEALRQAGREFGSTTGRPRRCGWFDALVARYAVRVNGLSGIAITKLDVLTGLETIKVCTAYKYNDQILDEIPASLEVIEQCTPVYEELPGWTEDITGAKSIAALPKNAQDYVKRVEALSGAPVVLVSVGPRRDETIVLRNPFERV</sequence>
<feature type="binding site" evidence="8">
    <location>
        <begin position="300"/>
        <end position="306"/>
    </location>
    <ligand>
        <name>substrate</name>
    </ligand>
</feature>
<keyword evidence="7 8" id="KW-0342">GTP-binding</keyword>
<dbReference type="Gene3D" id="3.90.170.10">
    <property type="entry name" value="Adenylosuccinate Synthetase, subunit A, domain 3"/>
    <property type="match status" value="1"/>
</dbReference>
<dbReference type="PANTHER" id="PTHR11846">
    <property type="entry name" value="ADENYLOSUCCINATE SYNTHETASE"/>
    <property type="match status" value="1"/>
</dbReference>
<name>A0ABS0YNY7_9BACT</name>
<comment type="catalytic activity">
    <reaction evidence="8 10">
        <text>IMP + L-aspartate + GTP = N(6)-(1,2-dicarboxyethyl)-AMP + GDP + phosphate + 2 H(+)</text>
        <dbReference type="Rhea" id="RHEA:15753"/>
        <dbReference type="ChEBI" id="CHEBI:15378"/>
        <dbReference type="ChEBI" id="CHEBI:29991"/>
        <dbReference type="ChEBI" id="CHEBI:37565"/>
        <dbReference type="ChEBI" id="CHEBI:43474"/>
        <dbReference type="ChEBI" id="CHEBI:57567"/>
        <dbReference type="ChEBI" id="CHEBI:58053"/>
        <dbReference type="ChEBI" id="CHEBI:58189"/>
        <dbReference type="EC" id="6.3.4.4"/>
    </reaction>
</comment>
<dbReference type="SMART" id="SM00788">
    <property type="entry name" value="Adenylsucc_synt"/>
    <property type="match status" value="1"/>
</dbReference>
<feature type="active site" description="Proton acceptor" evidence="8">
    <location>
        <position position="13"/>
    </location>
</feature>
<dbReference type="InterPro" id="IPR042110">
    <property type="entry name" value="Adenylosuccinate_synth_dom2"/>
</dbReference>
<keyword evidence="2 8" id="KW-0436">Ligase</keyword>
<evidence type="ECO:0000256" key="7">
    <source>
        <dbReference type="ARBA" id="ARBA00023134"/>
    </source>
</evidence>
<evidence type="ECO:0000256" key="1">
    <source>
        <dbReference type="ARBA" id="ARBA00011738"/>
    </source>
</evidence>
<dbReference type="EMBL" id="JAEMHK010000003">
    <property type="protein sequence ID" value="MBJ6799472.1"/>
    <property type="molecule type" value="Genomic_DNA"/>
</dbReference>
<feature type="binding site" evidence="8">
    <location>
        <position position="144"/>
    </location>
    <ligand>
        <name>IMP</name>
        <dbReference type="ChEBI" id="CHEBI:58053"/>
        <note>ligand shared between dimeric partners</note>
    </ligand>
</feature>
<comment type="pathway">
    <text evidence="8 10">Purine metabolism; AMP biosynthesis via de novo pathway; AMP from IMP: step 1/2.</text>
</comment>
<dbReference type="InterPro" id="IPR033128">
    <property type="entry name" value="Adenylosuccin_syn_Lys_AS"/>
</dbReference>
<evidence type="ECO:0000256" key="5">
    <source>
        <dbReference type="ARBA" id="ARBA00022755"/>
    </source>
</evidence>
<evidence type="ECO:0000313" key="12">
    <source>
        <dbReference type="Proteomes" id="UP000641025"/>
    </source>
</evidence>
<comment type="similarity">
    <text evidence="8 10">Belongs to the adenylosuccinate synthetase family.</text>
</comment>
<dbReference type="InterPro" id="IPR042109">
    <property type="entry name" value="Adenylosuccinate_synth_dom1"/>
</dbReference>
<evidence type="ECO:0000313" key="11">
    <source>
        <dbReference type="EMBL" id="MBJ6799472.1"/>
    </source>
</evidence>
<dbReference type="GO" id="GO:0004019">
    <property type="term" value="F:adenylosuccinate synthase activity"/>
    <property type="evidence" value="ECO:0007669"/>
    <property type="project" value="UniProtKB-EC"/>
</dbReference>
<dbReference type="NCBIfam" id="NF002223">
    <property type="entry name" value="PRK01117.1"/>
    <property type="match status" value="1"/>
</dbReference>
<feature type="binding site" description="in other chain" evidence="8">
    <location>
        <begin position="13"/>
        <end position="16"/>
    </location>
    <ligand>
        <name>IMP</name>
        <dbReference type="ChEBI" id="CHEBI:58053"/>
        <note>ligand shared between dimeric partners</note>
    </ligand>
</feature>
<feature type="binding site" description="in other chain" evidence="8">
    <location>
        <position position="240"/>
    </location>
    <ligand>
        <name>IMP</name>
        <dbReference type="ChEBI" id="CHEBI:58053"/>
        <note>ligand shared between dimeric partners</note>
    </ligand>
</feature>
<feature type="binding site" description="in other chain" evidence="8">
    <location>
        <position position="304"/>
    </location>
    <ligand>
        <name>IMP</name>
        <dbReference type="ChEBI" id="CHEBI:58053"/>
        <note>ligand shared between dimeric partners</note>
    </ligand>
</feature>
<comment type="subcellular location">
    <subcellularLocation>
        <location evidence="8">Cytoplasm</location>
    </subcellularLocation>
</comment>
<dbReference type="Gene3D" id="1.10.300.10">
    <property type="entry name" value="Adenylosuccinate Synthetase, subunit A, domain 2"/>
    <property type="match status" value="1"/>
</dbReference>
<feature type="active site" evidence="9">
    <location>
        <position position="141"/>
    </location>
</feature>
<comment type="cofactor">
    <cofactor evidence="8">
        <name>Mg(2+)</name>
        <dbReference type="ChEBI" id="CHEBI:18420"/>
    </cofactor>
    <text evidence="8">Binds 1 Mg(2+) ion per subunit.</text>
</comment>
<evidence type="ECO:0000256" key="2">
    <source>
        <dbReference type="ARBA" id="ARBA00022598"/>
    </source>
</evidence>
<proteinExistence type="inferred from homology"/>
<dbReference type="HAMAP" id="MF_00011">
    <property type="entry name" value="Adenylosucc_synth"/>
    <property type="match status" value="1"/>
</dbReference>
<dbReference type="InterPro" id="IPR001114">
    <property type="entry name" value="Adenylosuccinate_synthetase"/>
</dbReference>
<feature type="binding site" evidence="8">
    <location>
        <position position="13"/>
    </location>
    <ligand>
        <name>Mg(2+)</name>
        <dbReference type="ChEBI" id="CHEBI:18420"/>
    </ligand>
</feature>
<feature type="binding site" evidence="8">
    <location>
        <begin position="414"/>
        <end position="416"/>
    </location>
    <ligand>
        <name>GTP</name>
        <dbReference type="ChEBI" id="CHEBI:37565"/>
    </ligand>
</feature>
<comment type="function">
    <text evidence="8">Plays an important role in the de novo pathway of purine nucleotide biosynthesis. Catalyzes the first committed step in the biosynthesis of AMP from IMP.</text>
</comment>